<evidence type="ECO:0000313" key="8">
    <source>
        <dbReference type="Proteomes" id="UP001311799"/>
    </source>
</evidence>
<dbReference type="InterPro" id="IPR010678">
    <property type="entry name" value="UTP25"/>
</dbReference>
<evidence type="ECO:0000256" key="1">
    <source>
        <dbReference type="ARBA" id="ARBA00004604"/>
    </source>
</evidence>
<proteinExistence type="inferred from homology"/>
<protein>
    <recommendedName>
        <fullName evidence="9">U3 small nucleolar RNA-associated protein 25</fullName>
    </recommendedName>
</protein>
<organism evidence="7 8">
    <name type="scientific">Cryptosporidium xiaoi</name>
    <dbReference type="NCBI Taxonomy" id="659607"/>
    <lineage>
        <taxon>Eukaryota</taxon>
        <taxon>Sar</taxon>
        <taxon>Alveolata</taxon>
        <taxon>Apicomplexa</taxon>
        <taxon>Conoidasida</taxon>
        <taxon>Coccidia</taxon>
        <taxon>Eucoccidiorida</taxon>
        <taxon>Eimeriorina</taxon>
        <taxon>Cryptosporidiidae</taxon>
        <taxon>Cryptosporidium</taxon>
    </lineage>
</organism>
<evidence type="ECO:0000313" key="7">
    <source>
        <dbReference type="EMBL" id="KAK6589873.1"/>
    </source>
</evidence>
<comment type="similarity">
    <text evidence="2">Belongs to the UTP25 family.</text>
</comment>
<dbReference type="GO" id="GO:0019843">
    <property type="term" value="F:rRNA binding"/>
    <property type="evidence" value="ECO:0007669"/>
    <property type="project" value="TreeGrafter"/>
</dbReference>
<reference evidence="7 8" key="1">
    <citation type="submission" date="2023-10" db="EMBL/GenBank/DDBJ databases">
        <title>Comparative genomics analysis reveals potential genetic determinants of host preference in Cryptosporidium xiaoi.</title>
        <authorList>
            <person name="Xiao L."/>
            <person name="Li J."/>
        </authorList>
    </citation>
    <scope>NUCLEOTIDE SEQUENCE [LARGE SCALE GENOMIC DNA]</scope>
    <source>
        <strain evidence="7 8">52996</strain>
    </source>
</reference>
<dbReference type="GO" id="GO:0032040">
    <property type="term" value="C:small-subunit processome"/>
    <property type="evidence" value="ECO:0007669"/>
    <property type="project" value="TreeGrafter"/>
</dbReference>
<feature type="region of interest" description="Disordered" evidence="4">
    <location>
        <begin position="1"/>
        <end position="33"/>
    </location>
</feature>
<evidence type="ECO:0000259" key="6">
    <source>
        <dbReference type="Pfam" id="PF22916"/>
    </source>
</evidence>
<dbReference type="InterPro" id="IPR053939">
    <property type="entry name" value="UTP25_C"/>
</dbReference>
<evidence type="ECO:0008006" key="9">
    <source>
        <dbReference type="Google" id="ProtNLM"/>
    </source>
</evidence>
<sequence length="760" mass="88109">MRNKRIKFKSEKESDIPKQIEKKQRVELESDSTASDVDDFVKELYKNNDDLYSKWTQFIESDKKDGFGTEVGNDNEEIKKQISDTNYGKKEQIENKKTNPRENTQNKKTIKEIEDYYFKDYTNLGMLDLSRRIDCHKEDRNNEYISDIIKLPGFLTYKLEDKIKTDRMYRVEENILESNGIDFEKVRLESYSLENNLRQNWLKHISSLKELDSKEIEKLNTFYGCISGYLDVEYSDITSIISPWTLSLCMLHISKHIYYSRKLITDNNSKLQEALKNKDEFNIDFLGEDSMRDQGLSRCRVLILCPFKGMAKVVVETLINLLPHGKVLRGYDRFKDDFDVDEERTNKRDNEIDETKNEDKIVHRKNVEEEIGRNDELYRCLFDGKDNEDEFKLGIQLTKSGINMYSSFDNSDIILASPLGLRMAIGNNDDSSGTGILLSLSSIELCLVYGGDIINMQNWDHLLDVFNMMNRIPKKSLGNCDIRRVYQTHLDERSREFRQTMIISSCRIEDLNSLFRNHTYNIRGFVRLWNLVEKEPWFLEKNLAVNKAQKLVPGIQQMFINTGTSNSPDESMLDYLSSHLYPNILAAVDGTTERILLVLSNYVSYLRVKKYLLQQNAVFASCHESSSNSSLSRNRLAFYKGELPILITTERFLFFRRYLIKGATKVIFGAPPIYPSIYLDCINSINYSQGPKNKGETKSNLISSLKSPPLAITLFHLQNSLALERIVGTSKCSNIIQNSKLFKPIVIKSSERVKTETSNM</sequence>
<evidence type="ECO:0000256" key="2">
    <source>
        <dbReference type="ARBA" id="ARBA00009223"/>
    </source>
</evidence>
<evidence type="ECO:0000256" key="4">
    <source>
        <dbReference type="SAM" id="MobiDB-lite"/>
    </source>
</evidence>
<feature type="domain" description="UTP25 C-terminal" evidence="5">
    <location>
        <begin position="550"/>
        <end position="739"/>
    </location>
</feature>
<comment type="subcellular location">
    <subcellularLocation>
        <location evidence="1">Nucleus</location>
        <location evidence="1">Nucleolus</location>
    </subcellularLocation>
</comment>
<dbReference type="GO" id="GO:0000462">
    <property type="term" value="P:maturation of SSU-rRNA from tricistronic rRNA transcript (SSU-rRNA, 5.8S rRNA, LSU-rRNA)"/>
    <property type="evidence" value="ECO:0007669"/>
    <property type="project" value="TreeGrafter"/>
</dbReference>
<dbReference type="GO" id="GO:0034511">
    <property type="term" value="F:U3 snoRNA binding"/>
    <property type="evidence" value="ECO:0007669"/>
    <property type="project" value="InterPro"/>
</dbReference>
<accession>A0AAV9XZH2</accession>
<comment type="caution">
    <text evidence="7">The sequence shown here is derived from an EMBL/GenBank/DDBJ whole genome shotgun (WGS) entry which is preliminary data.</text>
</comment>
<dbReference type="Pfam" id="PF06862">
    <property type="entry name" value="Utp25_C"/>
    <property type="match status" value="1"/>
</dbReference>
<gene>
    <name evidence="7" type="ORF">RS030_192791</name>
</gene>
<evidence type="ECO:0000256" key="3">
    <source>
        <dbReference type="ARBA" id="ARBA00023242"/>
    </source>
</evidence>
<feature type="domain" description="UTP25 NTP hydrolase-like" evidence="6">
    <location>
        <begin position="231"/>
        <end position="526"/>
    </location>
</feature>
<feature type="compositionally biased region" description="Basic and acidic residues" evidence="4">
    <location>
        <begin position="76"/>
        <end position="100"/>
    </location>
</feature>
<keyword evidence="3" id="KW-0539">Nucleus</keyword>
<keyword evidence="8" id="KW-1185">Reference proteome</keyword>
<dbReference type="InterPro" id="IPR053940">
    <property type="entry name" value="UTP25_NTPase-like"/>
</dbReference>
<name>A0AAV9XZH2_9CRYT</name>
<evidence type="ECO:0000259" key="5">
    <source>
        <dbReference type="Pfam" id="PF06862"/>
    </source>
</evidence>
<feature type="compositionally biased region" description="Basic and acidic residues" evidence="4">
    <location>
        <begin position="8"/>
        <end position="28"/>
    </location>
</feature>
<feature type="region of interest" description="Disordered" evidence="4">
    <location>
        <begin position="66"/>
        <end position="105"/>
    </location>
</feature>
<dbReference type="Pfam" id="PF22916">
    <property type="entry name" value="UTP25_NTPase-like"/>
    <property type="match status" value="1"/>
</dbReference>
<dbReference type="PANTHER" id="PTHR12933">
    <property type="entry name" value="ORF PROTEIN-RELATED"/>
    <property type="match status" value="1"/>
</dbReference>
<dbReference type="EMBL" id="JAWDEY010000010">
    <property type="protein sequence ID" value="KAK6589873.1"/>
    <property type="molecule type" value="Genomic_DNA"/>
</dbReference>
<dbReference type="AlphaFoldDB" id="A0AAV9XZH2"/>
<dbReference type="PANTHER" id="PTHR12933:SF0">
    <property type="entry name" value="U3 SMALL NUCLEOLAR RNA-ASSOCIATED PROTEIN 25 HOMOLOG"/>
    <property type="match status" value="1"/>
</dbReference>
<dbReference type="Proteomes" id="UP001311799">
    <property type="component" value="Unassembled WGS sequence"/>
</dbReference>